<name>A0ABU4Y7Q3_9HYPH</name>
<feature type="non-terminal residue" evidence="2">
    <location>
        <position position="74"/>
    </location>
</feature>
<keyword evidence="1" id="KW-0472">Membrane</keyword>
<comment type="caution">
    <text evidence="2">The sequence shown here is derived from an EMBL/GenBank/DDBJ whole genome shotgun (WGS) entry which is preliminary data.</text>
</comment>
<evidence type="ECO:0000256" key="1">
    <source>
        <dbReference type="SAM" id="Phobius"/>
    </source>
</evidence>
<organism evidence="2 3">
    <name type="scientific">Mesorhizobium album</name>
    <dbReference type="NCBI Taxonomy" id="3072314"/>
    <lineage>
        <taxon>Bacteria</taxon>
        <taxon>Pseudomonadati</taxon>
        <taxon>Pseudomonadota</taxon>
        <taxon>Alphaproteobacteria</taxon>
        <taxon>Hyphomicrobiales</taxon>
        <taxon>Phyllobacteriaceae</taxon>
        <taxon>Mesorhizobium</taxon>
    </lineage>
</organism>
<gene>
    <name evidence="2" type="ORF">RFN28_31535</name>
</gene>
<keyword evidence="1" id="KW-0812">Transmembrane</keyword>
<dbReference type="EMBL" id="JAVIIW010000062">
    <property type="protein sequence ID" value="MDX8482957.1"/>
    <property type="molecule type" value="Genomic_DNA"/>
</dbReference>
<evidence type="ECO:0000313" key="3">
    <source>
        <dbReference type="Proteomes" id="UP001287059"/>
    </source>
</evidence>
<keyword evidence="1" id="KW-1133">Transmembrane helix</keyword>
<sequence>MAGIAVERIIAKVTKQLVNCGVAIAKPIDAANKGVGVIAAMQRIGTKATNKGVAAFITVQGVVVALAIELVAIK</sequence>
<feature type="transmembrane region" description="Helical" evidence="1">
    <location>
        <begin position="53"/>
        <end position="73"/>
    </location>
</feature>
<keyword evidence="3" id="KW-1185">Reference proteome</keyword>
<evidence type="ECO:0000313" key="2">
    <source>
        <dbReference type="EMBL" id="MDX8482957.1"/>
    </source>
</evidence>
<evidence type="ECO:0008006" key="4">
    <source>
        <dbReference type="Google" id="ProtNLM"/>
    </source>
</evidence>
<accession>A0ABU4Y7Q3</accession>
<dbReference type="Proteomes" id="UP001287059">
    <property type="component" value="Unassembled WGS sequence"/>
</dbReference>
<protein>
    <recommendedName>
        <fullName evidence="4">Variable large protein</fullName>
    </recommendedName>
</protein>
<reference evidence="2 3" key="1">
    <citation type="submission" date="2023-08" db="EMBL/GenBank/DDBJ databases">
        <title>Implementing the SeqCode for naming new Mesorhizobium species isolated from Vachellia karroo root nodules.</title>
        <authorList>
            <person name="Van Lill M."/>
        </authorList>
    </citation>
    <scope>NUCLEOTIDE SEQUENCE [LARGE SCALE GENOMIC DNA]</scope>
    <source>
        <strain evidence="2 3">VK24D</strain>
    </source>
</reference>
<proteinExistence type="predicted"/>